<evidence type="ECO:0000256" key="3">
    <source>
        <dbReference type="ARBA" id="ARBA00022840"/>
    </source>
</evidence>
<keyword evidence="1" id="KW-0813">Transport</keyword>
<dbReference type="PANTHER" id="PTHR42939">
    <property type="entry name" value="ABC TRANSPORTER ATP-BINDING PROTEIN ALBC-RELATED"/>
    <property type="match status" value="1"/>
</dbReference>
<dbReference type="PANTHER" id="PTHR42939:SF1">
    <property type="entry name" value="ABC TRANSPORTER ATP-BINDING PROTEIN ALBC-RELATED"/>
    <property type="match status" value="1"/>
</dbReference>
<dbReference type="PaxDb" id="593117-TGAM_0628"/>
<dbReference type="AlphaFoldDB" id="C5A4G8"/>
<keyword evidence="6" id="KW-1185">Reference proteome</keyword>
<dbReference type="EMBL" id="CP001398">
    <property type="protein sequence ID" value="ACS33130.1"/>
    <property type="molecule type" value="Genomic_DNA"/>
</dbReference>
<evidence type="ECO:0000259" key="4">
    <source>
        <dbReference type="PROSITE" id="PS50893"/>
    </source>
</evidence>
<dbReference type="Proteomes" id="UP000001488">
    <property type="component" value="Chromosome"/>
</dbReference>
<dbReference type="InterPro" id="IPR003593">
    <property type="entry name" value="AAA+_ATPase"/>
</dbReference>
<proteinExistence type="predicted"/>
<dbReference type="Pfam" id="PF00005">
    <property type="entry name" value="ABC_tran"/>
    <property type="match status" value="1"/>
</dbReference>
<keyword evidence="3" id="KW-0067">ATP-binding</keyword>
<evidence type="ECO:0000313" key="6">
    <source>
        <dbReference type="Proteomes" id="UP000001488"/>
    </source>
</evidence>
<feature type="domain" description="ABC transporter" evidence="4">
    <location>
        <begin position="1"/>
        <end position="214"/>
    </location>
</feature>
<name>C5A4G8_THEGJ</name>
<evidence type="ECO:0000256" key="2">
    <source>
        <dbReference type="ARBA" id="ARBA00022741"/>
    </source>
</evidence>
<dbReference type="STRING" id="593117.TGAM_0628"/>
<reference evidence="5 6" key="1">
    <citation type="journal article" date="2007" name="Genome Biol.">
        <title>Genome analysis and genome-wide proteomics of Thermococcus gammatolerans, the most radioresistant organism known amongst the Archaea.</title>
        <authorList>
            <person name="Zivanovic Y."/>
            <person name="Armengaud J."/>
            <person name="Lagorce A."/>
            <person name="Leplat C."/>
            <person name="Guerin P."/>
            <person name="Dutertre M."/>
            <person name="Anthouard V."/>
            <person name="Forterre P."/>
            <person name="Wincker P."/>
            <person name="Confalonieri F."/>
        </authorList>
    </citation>
    <scope>NUCLEOTIDE SEQUENCE [LARGE SCALE GENOMIC DNA]</scope>
    <source>
        <strain evidence="6">DSM 15229 / JCM 11827 / EJ3</strain>
    </source>
</reference>
<dbReference type="GO" id="GO:0005524">
    <property type="term" value="F:ATP binding"/>
    <property type="evidence" value="ECO:0007669"/>
    <property type="project" value="UniProtKB-KW"/>
</dbReference>
<dbReference type="GO" id="GO:0016887">
    <property type="term" value="F:ATP hydrolysis activity"/>
    <property type="evidence" value="ECO:0007669"/>
    <property type="project" value="InterPro"/>
</dbReference>
<gene>
    <name evidence="5" type="ordered locus">TGAM_0628</name>
</gene>
<dbReference type="KEGG" id="tga:TGAM_0628"/>
<dbReference type="SUPFAM" id="SSF52540">
    <property type="entry name" value="P-loop containing nucleoside triphosphate hydrolases"/>
    <property type="match status" value="1"/>
</dbReference>
<dbReference type="InterPro" id="IPR051782">
    <property type="entry name" value="ABC_Transporter_VariousFunc"/>
</dbReference>
<dbReference type="PATRIC" id="fig|593117.10.peg.626"/>
<dbReference type="InterPro" id="IPR027417">
    <property type="entry name" value="P-loop_NTPase"/>
</dbReference>
<evidence type="ECO:0000313" key="5">
    <source>
        <dbReference type="EMBL" id="ACS33130.1"/>
    </source>
</evidence>
<organism evidence="5 6">
    <name type="scientific">Thermococcus gammatolerans (strain DSM 15229 / JCM 11827 / EJ3)</name>
    <dbReference type="NCBI Taxonomy" id="593117"/>
    <lineage>
        <taxon>Archaea</taxon>
        <taxon>Methanobacteriati</taxon>
        <taxon>Methanobacteriota</taxon>
        <taxon>Thermococci</taxon>
        <taxon>Thermococcales</taxon>
        <taxon>Thermococcaceae</taxon>
        <taxon>Thermococcus</taxon>
    </lineage>
</organism>
<dbReference type="CDD" id="cd03230">
    <property type="entry name" value="ABC_DR_subfamily_A"/>
    <property type="match status" value="1"/>
</dbReference>
<dbReference type="Gene3D" id="3.40.50.300">
    <property type="entry name" value="P-loop containing nucleotide triphosphate hydrolases"/>
    <property type="match status" value="1"/>
</dbReference>
<dbReference type="PROSITE" id="PS50893">
    <property type="entry name" value="ABC_TRANSPORTER_2"/>
    <property type="match status" value="1"/>
</dbReference>
<keyword evidence="2" id="KW-0547">Nucleotide-binding</keyword>
<accession>C5A4G8</accession>
<sequence>MSKSYGDTKALDNVSFKLSEGLSFILGPNGSGKTTFIKILSGITYPDAGEIKVLGKDYGDLTKGEISFSFEKTNLSPSIKVGEYLSAIGEWRGEDNSREVMEMFELRNVESKRFSELSQGYKRRFLVASAFVGSPKVVFLDEPFSNVDIVAKKRMMEVFMELKRERNIVIVSHVFTNIEEIDSLVVLYNGKVLRNLHGKELQDIGGFKAVFSDGSVVVNDLDELVERIRNGQRPVSIKPVTLEDWLMDFF</sequence>
<dbReference type="HOGENOM" id="CLU_000604_1_2_2"/>
<dbReference type="SMART" id="SM00382">
    <property type="entry name" value="AAA"/>
    <property type="match status" value="1"/>
</dbReference>
<evidence type="ECO:0000256" key="1">
    <source>
        <dbReference type="ARBA" id="ARBA00022448"/>
    </source>
</evidence>
<protein>
    <submittedName>
        <fullName evidence="5">ABC-type transport protein, ATPase component</fullName>
    </submittedName>
</protein>
<dbReference type="InterPro" id="IPR003439">
    <property type="entry name" value="ABC_transporter-like_ATP-bd"/>
</dbReference>
<dbReference type="eggNOG" id="arCOG00208">
    <property type="taxonomic scope" value="Archaea"/>
</dbReference>